<keyword evidence="3" id="KW-1185">Reference proteome</keyword>
<feature type="domain" description="Amidohydrolase-related" evidence="1">
    <location>
        <begin position="357"/>
        <end position="425"/>
    </location>
</feature>
<protein>
    <submittedName>
        <fullName evidence="2">Imidazolonepropionase-like amidohydrolase</fullName>
    </submittedName>
</protein>
<dbReference type="GO" id="GO:0016810">
    <property type="term" value="F:hydrolase activity, acting on carbon-nitrogen (but not peptide) bonds"/>
    <property type="evidence" value="ECO:0007669"/>
    <property type="project" value="InterPro"/>
</dbReference>
<dbReference type="InterPro" id="IPR051781">
    <property type="entry name" value="Metallo-dep_Hydrolase"/>
</dbReference>
<evidence type="ECO:0000259" key="1">
    <source>
        <dbReference type="Pfam" id="PF01979"/>
    </source>
</evidence>
<dbReference type="InterPro" id="IPR006680">
    <property type="entry name" value="Amidohydro-rel"/>
</dbReference>
<dbReference type="SUPFAM" id="SSF51338">
    <property type="entry name" value="Composite domain of metallo-dependent hydrolases"/>
    <property type="match status" value="2"/>
</dbReference>
<evidence type="ECO:0000313" key="2">
    <source>
        <dbReference type="EMBL" id="TCN76933.1"/>
    </source>
</evidence>
<dbReference type="SUPFAM" id="SSF51556">
    <property type="entry name" value="Metallo-dependent hydrolases"/>
    <property type="match status" value="1"/>
</dbReference>
<dbReference type="Proteomes" id="UP000294832">
    <property type="component" value="Unassembled WGS sequence"/>
</dbReference>
<gene>
    <name evidence="2" type="ORF">EDC91_1519</name>
</gene>
<proteinExistence type="predicted"/>
<dbReference type="Gene3D" id="2.30.40.10">
    <property type="entry name" value="Urease, subunit C, domain 1"/>
    <property type="match status" value="1"/>
</dbReference>
<comment type="caution">
    <text evidence="2">The sequence shown here is derived from an EMBL/GenBank/DDBJ whole genome shotgun (WGS) entry which is preliminary data.</text>
</comment>
<dbReference type="PANTHER" id="PTHR43135:SF3">
    <property type="entry name" value="ALPHA-D-RIBOSE 1-METHYLPHOSPHONATE 5-TRIPHOSPHATE DIPHOSPHATASE"/>
    <property type="match status" value="1"/>
</dbReference>
<reference evidence="2 3" key="1">
    <citation type="submission" date="2019-03" db="EMBL/GenBank/DDBJ databases">
        <title>Freshwater and sediment microbial communities from various areas in North America, analyzing microbe dynamics in response to fracking.</title>
        <authorList>
            <person name="Lamendella R."/>
        </authorList>
    </citation>
    <scope>NUCLEOTIDE SEQUENCE [LARGE SCALE GENOMIC DNA]</scope>
    <source>
        <strain evidence="2 3">74A</strain>
    </source>
</reference>
<accession>A0A4R2F0E1</accession>
<dbReference type="AlphaFoldDB" id="A0A4R2F0E1"/>
<dbReference type="OrthoDB" id="9766983at2"/>
<dbReference type="Gene3D" id="3.20.20.140">
    <property type="entry name" value="Metal-dependent hydrolases"/>
    <property type="match status" value="2"/>
</dbReference>
<dbReference type="CDD" id="cd01309">
    <property type="entry name" value="Met_dep_hydrolase_C"/>
    <property type="match status" value="1"/>
</dbReference>
<dbReference type="Pfam" id="PF01979">
    <property type="entry name" value="Amidohydro_1"/>
    <property type="match status" value="2"/>
</dbReference>
<organism evidence="2 3">
    <name type="scientific">Shewanella fodinae</name>
    <dbReference type="NCBI Taxonomy" id="552357"/>
    <lineage>
        <taxon>Bacteria</taxon>
        <taxon>Pseudomonadati</taxon>
        <taxon>Pseudomonadota</taxon>
        <taxon>Gammaproteobacteria</taxon>
        <taxon>Alteromonadales</taxon>
        <taxon>Shewanellaceae</taxon>
        <taxon>Shewanella</taxon>
    </lineage>
</organism>
<dbReference type="InterPro" id="IPR032466">
    <property type="entry name" value="Metal_Hydrolase"/>
</dbReference>
<name>A0A4R2F0E1_9GAMM</name>
<dbReference type="RefSeq" id="WP_133040612.1">
    <property type="nucleotide sequence ID" value="NZ_SLWF01000051.1"/>
</dbReference>
<dbReference type="PANTHER" id="PTHR43135">
    <property type="entry name" value="ALPHA-D-RIBOSE 1-METHYLPHOSPHONATE 5-TRIPHOSPHATE DIPHOSPHATASE"/>
    <property type="match status" value="1"/>
</dbReference>
<evidence type="ECO:0000313" key="3">
    <source>
        <dbReference type="Proteomes" id="UP000294832"/>
    </source>
</evidence>
<dbReference type="EMBL" id="SLWF01000051">
    <property type="protein sequence ID" value="TCN76933.1"/>
    <property type="molecule type" value="Genomic_DNA"/>
</dbReference>
<feature type="domain" description="Amidohydrolase-related" evidence="1">
    <location>
        <begin position="863"/>
        <end position="952"/>
    </location>
</feature>
<dbReference type="InterPro" id="IPR011059">
    <property type="entry name" value="Metal-dep_hydrolase_composite"/>
</dbReference>
<keyword evidence="2" id="KW-0378">Hydrolase</keyword>
<sequence>MNYKTFTAGLCTLACLTTQAGESQLTDNTPTLTALTHATLILAPGSELSNATLLLENNRIKAILPENNIPQNAFEINLSGLRIYPGFIDPYAEYGIELPQNSAKAQPPVYNIKRIGGNAANGAIHAEKEWFSKVYPDPKAAEKWMNNGFTSVQSAHLDGIFQGTAVTLSLADKKANEIIYNARGKQFMAFNKGSSPQDYPTSLMGSIALIRQTFSDARWYNDSLAKVKDYPDDVKAPDFNIALERLRSIKEQGVIFNSGNLNSELRAAKLLKQQGLKVQLLGSGEEYARISELAAYHPQLILPLNFPAAPDVSNETAAANVTLSELRHWERAPANPVAVAAANIPFAMTQHGIEAKAFWPRLKMAVAAGLTEKQALTALTTQAAELAGIANVAGKLAPGYMADLVITQGNPFVDGKIVSVWLQGKEHALRPKSYRWHGDYKLRFAQMELDLSLTMPDSTADKSRGSFISGDKELAITAIDADEQRLNFTSDLSSAGLPGISRFTLWRDNEGIRGRLLLADGKVELVNGQIVAMPTPATAHETPKDVNYIGHQVTPIQAFGIDSLPVTEKLHIQNATVWTSAAAGILQHTDVLIANGKIERIGQQLATPSHYQVIDANGKYLTAGIIDEHSHIAINGGVNEGSEAVTAEVRIGDVIDPNAIAIYRSLAGGVTTANLLHGSANPIGGQAQVIQLRWGETAEGLKFKEANKGIKFALGENVKQSNWGENYNKRFPQSRMGVQTLFTDTFNAALDYDARRQEYAELRSRDKRKTLEPRPDYRMETVAEVVKGERDVHIHSYVQSEILMFMRLAEAYDFKVKTFTHVLEGYKVAPELAAHGAGASTFADWWAYKFEVYDAIPQNACLLQQHGVLTSINSDDNEMQRRLNQEAAKSIKYCNMSVEDAWKMVTINPAKQLGVDDVTGSIEVGKQADLVLWDHNPLSAYAKTEAVWINGKRYFDRQQDAQKTQAIAEEREALIQKVLHSSEERKRGEQSALEQEPMWHCDTEYNAWNSQKEHAL</sequence>